<feature type="chain" id="PRO_5042859213" description="Peptidase A1 domain-containing protein" evidence="5">
    <location>
        <begin position="19"/>
        <end position="593"/>
    </location>
</feature>
<keyword evidence="8" id="KW-1185">Reference proteome</keyword>
<proteinExistence type="inferred from homology"/>
<dbReference type="Pfam" id="PF14541">
    <property type="entry name" value="TAXi_C"/>
    <property type="match status" value="1"/>
</dbReference>
<dbReference type="GO" id="GO:0004190">
    <property type="term" value="F:aspartic-type endopeptidase activity"/>
    <property type="evidence" value="ECO:0007669"/>
    <property type="project" value="UniProtKB-KW"/>
</dbReference>
<dbReference type="PRINTS" id="PR00792">
    <property type="entry name" value="PEPSIN"/>
</dbReference>
<dbReference type="PANTHER" id="PTHR13683">
    <property type="entry name" value="ASPARTYL PROTEASES"/>
    <property type="match status" value="1"/>
</dbReference>
<evidence type="ECO:0000259" key="6">
    <source>
        <dbReference type="PROSITE" id="PS51767"/>
    </source>
</evidence>
<keyword evidence="5" id="KW-0732">Signal</keyword>
<comment type="similarity">
    <text evidence="1 3">Belongs to the peptidase A1 family.</text>
</comment>
<dbReference type="AlphaFoldDB" id="A0AAQ3MEW8"/>
<dbReference type="FunFam" id="2.40.70.10:FF:000014">
    <property type="entry name" value="Aspartyl protease family protein 1"/>
    <property type="match status" value="1"/>
</dbReference>
<dbReference type="InterPro" id="IPR001461">
    <property type="entry name" value="Aspartic_peptidase_A1"/>
</dbReference>
<evidence type="ECO:0000256" key="5">
    <source>
        <dbReference type="SAM" id="SignalP"/>
    </source>
</evidence>
<reference evidence="7 8" key="1">
    <citation type="journal article" date="2023" name="Life. Sci Alliance">
        <title>Evolutionary insights into 3D genome organization and epigenetic landscape of Vigna mungo.</title>
        <authorList>
            <person name="Junaid A."/>
            <person name="Singh B."/>
            <person name="Bhatia S."/>
        </authorList>
    </citation>
    <scope>NUCLEOTIDE SEQUENCE [LARGE SCALE GENOMIC DNA]</scope>
    <source>
        <strain evidence="7">Urdbean</strain>
    </source>
</reference>
<evidence type="ECO:0000256" key="2">
    <source>
        <dbReference type="PIRSR" id="PIRSR601461-1"/>
    </source>
</evidence>
<dbReference type="SUPFAM" id="SSF50630">
    <property type="entry name" value="Acid proteases"/>
    <property type="match status" value="1"/>
</dbReference>
<dbReference type="Pfam" id="PF14543">
    <property type="entry name" value="TAXi_N"/>
    <property type="match status" value="1"/>
</dbReference>
<dbReference type="PROSITE" id="PS51767">
    <property type="entry name" value="PEPTIDASE_A1"/>
    <property type="match status" value="1"/>
</dbReference>
<feature type="region of interest" description="Disordered" evidence="4">
    <location>
        <begin position="520"/>
        <end position="548"/>
    </location>
</feature>
<dbReference type="InterPro" id="IPR001969">
    <property type="entry name" value="Aspartic_peptidase_AS"/>
</dbReference>
<sequence length="593" mass="65137">MFMAIGLLLWLLLAKGLTSEGSLGVTFSSRLVHRFSEEAKVHLASRGNGSAHQSWPERNSSEYLRLLLRGDVTRQRMRLGSQYETLYPSEGGQTFSFGNVLYWSGVLAKWFDDLGIGGGDIMLHYAWIDIGTPNVSFLVALDAGSDMLWVPCDCIECASLSAGNYNVLVAYNILSYRALFCGLMDTCEVESVEGYDAPFYMGASLMQDRDMNLYTPSLSNTSRHLPCGHKLCGEQSSCKGPKDPCPYSVQYASDNTTSSGFLFEDKLHLASDGRHTAQNSVQASIILGCGRKQTGEYLEGASPDGVLGLGPGNISVPSLLAKAGLTQNSFSICLGENESGRIIFGDQGYVTQHSTPFLPINGEFTAYMVGAESFCVGNLCLKETRFQLLIDSGSSFTFLPNEVYQKVVMEFDKQVNATRIILSQTSWDYCYNASSQELINIPPLKLAFSRNQTLLFQNPIFTGFASPEKEYTLFCLPIAPTDYEYATIGQNYLMGYRMVFDRENLRFGWSRWNCQDKASLESPSNGGSPNPLPANQQQSVPNGRAVPPAIAGQASTKPSAATAGLITKHSLVSMLLICHLWLWSCCEVYLICL</sequence>
<evidence type="ECO:0000256" key="4">
    <source>
        <dbReference type="SAM" id="MobiDB-lite"/>
    </source>
</evidence>
<dbReference type="InterPro" id="IPR033121">
    <property type="entry name" value="PEPTIDASE_A1"/>
</dbReference>
<dbReference type="InterPro" id="IPR021109">
    <property type="entry name" value="Peptidase_aspartic_dom_sf"/>
</dbReference>
<feature type="active site" evidence="2">
    <location>
        <position position="142"/>
    </location>
</feature>
<keyword evidence="3" id="KW-0378">Hydrolase</keyword>
<dbReference type="EMBL" id="CP144690">
    <property type="protein sequence ID" value="WVY89762.1"/>
    <property type="molecule type" value="Genomic_DNA"/>
</dbReference>
<keyword evidence="3" id="KW-0645">Protease</keyword>
<dbReference type="InterPro" id="IPR032861">
    <property type="entry name" value="TAXi_N"/>
</dbReference>
<dbReference type="GO" id="GO:0006508">
    <property type="term" value="P:proteolysis"/>
    <property type="evidence" value="ECO:0007669"/>
    <property type="project" value="UniProtKB-KW"/>
</dbReference>
<dbReference type="PROSITE" id="PS00141">
    <property type="entry name" value="ASP_PROTEASE"/>
    <property type="match status" value="1"/>
</dbReference>
<name>A0AAQ3MEW8_VIGMU</name>
<dbReference type="PANTHER" id="PTHR13683:SF339">
    <property type="entry name" value="PEPTIDASE A1 DOMAIN-CONTAINING PROTEIN"/>
    <property type="match status" value="1"/>
</dbReference>
<protein>
    <recommendedName>
        <fullName evidence="6">Peptidase A1 domain-containing protein</fullName>
    </recommendedName>
</protein>
<accession>A0AAQ3MEW8</accession>
<dbReference type="InterPro" id="IPR032799">
    <property type="entry name" value="TAXi_C"/>
</dbReference>
<feature type="signal peptide" evidence="5">
    <location>
        <begin position="1"/>
        <end position="18"/>
    </location>
</feature>
<evidence type="ECO:0000256" key="3">
    <source>
        <dbReference type="RuleBase" id="RU000454"/>
    </source>
</evidence>
<feature type="active site" evidence="2">
    <location>
        <position position="391"/>
    </location>
</feature>
<evidence type="ECO:0000313" key="7">
    <source>
        <dbReference type="EMBL" id="WVY89762.1"/>
    </source>
</evidence>
<dbReference type="Gene3D" id="2.40.70.10">
    <property type="entry name" value="Acid Proteases"/>
    <property type="match status" value="2"/>
</dbReference>
<organism evidence="7 8">
    <name type="scientific">Vigna mungo</name>
    <name type="common">Black gram</name>
    <name type="synonym">Phaseolus mungo</name>
    <dbReference type="NCBI Taxonomy" id="3915"/>
    <lineage>
        <taxon>Eukaryota</taxon>
        <taxon>Viridiplantae</taxon>
        <taxon>Streptophyta</taxon>
        <taxon>Embryophyta</taxon>
        <taxon>Tracheophyta</taxon>
        <taxon>Spermatophyta</taxon>
        <taxon>Magnoliopsida</taxon>
        <taxon>eudicotyledons</taxon>
        <taxon>Gunneridae</taxon>
        <taxon>Pentapetalae</taxon>
        <taxon>rosids</taxon>
        <taxon>fabids</taxon>
        <taxon>Fabales</taxon>
        <taxon>Fabaceae</taxon>
        <taxon>Papilionoideae</taxon>
        <taxon>50 kb inversion clade</taxon>
        <taxon>NPAAA clade</taxon>
        <taxon>indigoferoid/millettioid clade</taxon>
        <taxon>Phaseoleae</taxon>
        <taxon>Vigna</taxon>
    </lineage>
</organism>
<evidence type="ECO:0000313" key="8">
    <source>
        <dbReference type="Proteomes" id="UP001374535"/>
    </source>
</evidence>
<feature type="domain" description="Peptidase A1" evidence="6">
    <location>
        <begin position="124"/>
        <end position="510"/>
    </location>
</feature>
<gene>
    <name evidence="7" type="ORF">V8G54_035276</name>
</gene>
<evidence type="ECO:0000256" key="1">
    <source>
        <dbReference type="ARBA" id="ARBA00007447"/>
    </source>
</evidence>
<feature type="compositionally biased region" description="Low complexity" evidence="4">
    <location>
        <begin position="520"/>
        <end position="529"/>
    </location>
</feature>
<dbReference type="Proteomes" id="UP001374535">
    <property type="component" value="Chromosome 11"/>
</dbReference>
<keyword evidence="3" id="KW-0064">Aspartyl protease</keyword>